<feature type="domain" description="AB hydrolase-1" evidence="1">
    <location>
        <begin position="7"/>
        <end position="239"/>
    </location>
</feature>
<organism evidence="2 3">
    <name type="scientific">Phytopseudomonas flavescens</name>
    <dbReference type="NCBI Taxonomy" id="29435"/>
    <lineage>
        <taxon>Bacteria</taxon>
        <taxon>Pseudomonadati</taxon>
        <taxon>Pseudomonadota</taxon>
        <taxon>Gammaproteobacteria</taxon>
        <taxon>Pseudomonadales</taxon>
        <taxon>Pseudomonadaceae</taxon>
        <taxon>Phytopseudomonas</taxon>
    </lineage>
</organism>
<dbReference type="SUPFAM" id="SSF53474">
    <property type="entry name" value="alpha/beta-Hydrolases"/>
    <property type="match status" value="1"/>
</dbReference>
<dbReference type="Proteomes" id="UP000198606">
    <property type="component" value="Unassembled WGS sequence"/>
</dbReference>
<dbReference type="InterPro" id="IPR050266">
    <property type="entry name" value="AB_hydrolase_sf"/>
</dbReference>
<dbReference type="PANTHER" id="PTHR43798">
    <property type="entry name" value="MONOACYLGLYCEROL LIPASE"/>
    <property type="match status" value="1"/>
</dbReference>
<proteinExistence type="predicted"/>
<dbReference type="Gene3D" id="3.40.50.1820">
    <property type="entry name" value="alpha/beta hydrolase"/>
    <property type="match status" value="1"/>
</dbReference>
<dbReference type="EMBL" id="FNDG01000028">
    <property type="protein sequence ID" value="SDI90878.1"/>
    <property type="molecule type" value="Genomic_DNA"/>
</dbReference>
<dbReference type="STRING" id="29435.SAMN05216588_12838"/>
<evidence type="ECO:0000259" key="1">
    <source>
        <dbReference type="Pfam" id="PF12697"/>
    </source>
</evidence>
<evidence type="ECO:0000313" key="2">
    <source>
        <dbReference type="EMBL" id="SDI90878.1"/>
    </source>
</evidence>
<dbReference type="GO" id="GO:0016020">
    <property type="term" value="C:membrane"/>
    <property type="evidence" value="ECO:0007669"/>
    <property type="project" value="TreeGrafter"/>
</dbReference>
<dbReference type="Pfam" id="PF12697">
    <property type="entry name" value="Abhydrolase_6"/>
    <property type="match status" value="1"/>
</dbReference>
<dbReference type="InterPro" id="IPR029058">
    <property type="entry name" value="AB_hydrolase_fold"/>
</dbReference>
<dbReference type="RefSeq" id="WP_084308611.1">
    <property type="nucleotide sequence ID" value="NZ_FNDG01000028.1"/>
</dbReference>
<dbReference type="AlphaFoldDB" id="A0A1G8PEY6"/>
<sequence length="250" mass="26768">MSEHPYLLIHGLIGSLRDLAPVFHSQGIQAHTPDLLGYGALQHVDPATITLPGQVAHLARWLTARDIERVHLAGHSVGGAIAMLFATAHPASVASIHSVEGNFSLADAFWSASVAQMTAHEADAMLTQFREKPEVWLARSGITTSASHRATASSLLDNQPASTIQATARSVVAVTGNADYPQAVRKVFEGPVPVHLIAGERSKAGWNVPQWALEKAASFTCLPGGHLMMVEDPARFVDALTNSQKRARDR</sequence>
<dbReference type="PANTHER" id="PTHR43798:SF33">
    <property type="entry name" value="HYDROLASE, PUTATIVE (AFU_ORTHOLOGUE AFUA_2G14860)-RELATED"/>
    <property type="match status" value="1"/>
</dbReference>
<reference evidence="2 3" key="1">
    <citation type="submission" date="2016-10" db="EMBL/GenBank/DDBJ databases">
        <authorList>
            <person name="de Groot N.N."/>
        </authorList>
    </citation>
    <scope>NUCLEOTIDE SEQUENCE [LARGE SCALE GENOMIC DNA]</scope>
    <source>
        <strain evidence="2 3">LMG 18387</strain>
    </source>
</reference>
<evidence type="ECO:0000313" key="3">
    <source>
        <dbReference type="Proteomes" id="UP000198606"/>
    </source>
</evidence>
<name>A0A1G8PEY6_9GAMM</name>
<protein>
    <submittedName>
        <fullName evidence="2">Pimeloyl-ACP methyl ester carboxylesterase</fullName>
    </submittedName>
</protein>
<accession>A0A1G8PEY6</accession>
<gene>
    <name evidence="2" type="ORF">SAMN05216588_12838</name>
</gene>
<dbReference type="InterPro" id="IPR000073">
    <property type="entry name" value="AB_hydrolase_1"/>
</dbReference>